<evidence type="ECO:0008006" key="5">
    <source>
        <dbReference type="Google" id="ProtNLM"/>
    </source>
</evidence>
<feature type="domain" description="DDE-1" evidence="1">
    <location>
        <begin position="278"/>
        <end position="356"/>
    </location>
</feature>
<evidence type="ECO:0000313" key="4">
    <source>
        <dbReference type="Proteomes" id="UP001642540"/>
    </source>
</evidence>
<organism evidence="3 4">
    <name type="scientific">Orchesella dallaii</name>
    <dbReference type="NCBI Taxonomy" id="48710"/>
    <lineage>
        <taxon>Eukaryota</taxon>
        <taxon>Metazoa</taxon>
        <taxon>Ecdysozoa</taxon>
        <taxon>Arthropoda</taxon>
        <taxon>Hexapoda</taxon>
        <taxon>Collembola</taxon>
        <taxon>Entomobryomorpha</taxon>
        <taxon>Entomobryoidea</taxon>
        <taxon>Orchesellidae</taxon>
        <taxon>Orchesellinae</taxon>
        <taxon>Orchesella</taxon>
    </lineage>
</organism>
<reference evidence="3 4" key="1">
    <citation type="submission" date="2024-08" db="EMBL/GenBank/DDBJ databases">
        <authorList>
            <person name="Cucini C."/>
            <person name="Frati F."/>
        </authorList>
    </citation>
    <scope>NUCLEOTIDE SEQUENCE [LARGE SCALE GENOMIC DNA]</scope>
</reference>
<keyword evidence="4" id="KW-1185">Reference proteome</keyword>
<protein>
    <recommendedName>
        <fullName evidence="5">HTH CENPB-type domain-containing protein</fullName>
    </recommendedName>
</protein>
<accession>A0ABP1Q0T9</accession>
<evidence type="ECO:0000259" key="1">
    <source>
        <dbReference type="Pfam" id="PF03184"/>
    </source>
</evidence>
<comment type="caution">
    <text evidence="3">The sequence shown here is derived from an EMBL/GenBank/DDBJ whole genome shotgun (WGS) entry which is preliminary data.</text>
</comment>
<evidence type="ECO:0000313" key="3">
    <source>
        <dbReference type="EMBL" id="CAL8085079.1"/>
    </source>
</evidence>
<dbReference type="Pfam" id="PF04236">
    <property type="entry name" value="Transp_Tc5_C"/>
    <property type="match status" value="1"/>
</dbReference>
<gene>
    <name evidence="3" type="ORF">ODALV1_LOCUS5998</name>
</gene>
<evidence type="ECO:0000259" key="2">
    <source>
        <dbReference type="Pfam" id="PF04236"/>
    </source>
</evidence>
<dbReference type="InterPro" id="IPR004875">
    <property type="entry name" value="DDE_SF_endonuclease_dom"/>
</dbReference>
<dbReference type="EMBL" id="CAXLJM020000019">
    <property type="protein sequence ID" value="CAL8085079.1"/>
    <property type="molecule type" value="Genomic_DNA"/>
</dbReference>
<proteinExistence type="predicted"/>
<feature type="domain" description="Transposase Tc5 C-terminal" evidence="2">
    <location>
        <begin position="405"/>
        <end position="467"/>
    </location>
</feature>
<dbReference type="InterPro" id="IPR007350">
    <property type="entry name" value="Transposase_Tc5_C"/>
</dbReference>
<dbReference type="Proteomes" id="UP001642540">
    <property type="component" value="Unassembled WGS sequence"/>
</dbReference>
<dbReference type="Pfam" id="PF03184">
    <property type="entry name" value="DDE_1"/>
    <property type="match status" value="1"/>
</dbReference>
<sequence>MNSPLQQLSQITTLRFDDYEPECEEEYEDEIEEDEPTGTPFYLKLRAVEYWMSGRNGKLKWTTVQNRYRFITSERQLYAFKEQVDRNGDRLTKFKQIREKTLADFEQAIANRHAVHDMDIARWARKHAKAIGLPGFKACPWWVWKFKRTNRICSRKITKVVTSNDLKNDQENLKLANEFRVRVRSLITDYLPTHVFNSDQSGFNYEFASKRSLQFKGTKDATVLVSSINATTHSYTIQPITTLEGDLITPLFICLQEPSGKFGPIVKKGLFTCNNVVAECSKSGKLNKELVRNWFENAFLPATSSKSLLLLDSWSGHDEKVCVLATAENPCKIEKIPPRTTAIAQPLDVYFFRQWKILTKKIYDRVSLDNLTVNLKERSNIIKMQSLIHYQLSSPVFKKMIQYSWFKAGYLEDDPGRFQNVNEVCFTFKEDLCVQDCSQCSEGVFLLCSWCRNPLCFSHFFTAYHNCSGHSM</sequence>
<name>A0ABP1Q0T9_9HEXA</name>